<organism evidence="2 3">
    <name type="scientific">Alkalibacillus filiformis</name>
    <dbReference type="NCBI Taxonomy" id="200990"/>
    <lineage>
        <taxon>Bacteria</taxon>
        <taxon>Bacillati</taxon>
        <taxon>Bacillota</taxon>
        <taxon>Bacilli</taxon>
        <taxon>Bacillales</taxon>
        <taxon>Bacillaceae</taxon>
        <taxon>Alkalibacillus</taxon>
    </lineage>
</organism>
<comment type="caution">
    <text evidence="2">The sequence shown here is derived from an EMBL/GenBank/DDBJ whole genome shotgun (WGS) entry which is preliminary data.</text>
</comment>
<feature type="transmembrane region" description="Helical" evidence="1">
    <location>
        <begin position="12"/>
        <end position="30"/>
    </location>
</feature>
<sequence>MLNKLSFKIGMLFFIFILLVEVLLFVVLYYNSANNQVDEVMSNLLSRGNTHRDVLEDYYNTSTINHVGIMESESDFVVVITDTEGNTIVHSNSIESEMQNVIQKAINNPIDHDGRVVSNDWRHDDYIASQSVIFTENEIKGHVFMFAETEQIRNLLG</sequence>
<keyword evidence="1" id="KW-1133">Transmembrane helix</keyword>
<evidence type="ECO:0000256" key="1">
    <source>
        <dbReference type="SAM" id="Phobius"/>
    </source>
</evidence>
<reference evidence="2 3" key="1">
    <citation type="submission" date="2023-07" db="EMBL/GenBank/DDBJ databases">
        <title>Genomic Encyclopedia of Type Strains, Phase IV (KMG-IV): sequencing the most valuable type-strain genomes for metagenomic binning, comparative biology and taxonomic classification.</title>
        <authorList>
            <person name="Goeker M."/>
        </authorList>
    </citation>
    <scope>NUCLEOTIDE SEQUENCE [LARGE SCALE GENOMIC DNA]</scope>
    <source>
        <strain evidence="2 3">DSM 15448</strain>
    </source>
</reference>
<name>A0ABU0DSQ0_9BACI</name>
<protein>
    <recommendedName>
        <fullName evidence="4">Single cache domain-containing protein</fullName>
    </recommendedName>
</protein>
<gene>
    <name evidence="2" type="ORF">J2R98_001297</name>
</gene>
<evidence type="ECO:0008006" key="4">
    <source>
        <dbReference type="Google" id="ProtNLM"/>
    </source>
</evidence>
<dbReference type="Proteomes" id="UP001236723">
    <property type="component" value="Unassembled WGS sequence"/>
</dbReference>
<evidence type="ECO:0000313" key="2">
    <source>
        <dbReference type="EMBL" id="MDQ0351483.1"/>
    </source>
</evidence>
<evidence type="ECO:0000313" key="3">
    <source>
        <dbReference type="Proteomes" id="UP001236723"/>
    </source>
</evidence>
<keyword evidence="1" id="KW-0472">Membrane</keyword>
<dbReference type="EMBL" id="JAUSUP010000002">
    <property type="protein sequence ID" value="MDQ0351483.1"/>
    <property type="molecule type" value="Genomic_DNA"/>
</dbReference>
<accession>A0ABU0DSQ0</accession>
<keyword evidence="3" id="KW-1185">Reference proteome</keyword>
<proteinExistence type="predicted"/>
<keyword evidence="1" id="KW-0812">Transmembrane</keyword>